<dbReference type="InterPro" id="IPR003735">
    <property type="entry name" value="Metal_Tscrpt_repr"/>
</dbReference>
<organism evidence="1 2">
    <name type="scientific">Salsuginibacillus halophilus</name>
    <dbReference type="NCBI Taxonomy" id="517424"/>
    <lineage>
        <taxon>Bacteria</taxon>
        <taxon>Bacillati</taxon>
        <taxon>Bacillota</taxon>
        <taxon>Bacilli</taxon>
        <taxon>Bacillales</taxon>
        <taxon>Bacillaceae</taxon>
        <taxon>Salsuginibacillus</taxon>
    </lineage>
</organism>
<keyword evidence="2" id="KW-1185">Reference proteome</keyword>
<dbReference type="GO" id="GO:0003677">
    <property type="term" value="F:DNA binding"/>
    <property type="evidence" value="ECO:0007669"/>
    <property type="project" value="UniProtKB-KW"/>
</dbReference>
<dbReference type="Gene3D" id="1.20.58.1000">
    <property type="entry name" value="Metal-sensitive repressor, helix protomer"/>
    <property type="match status" value="1"/>
</dbReference>
<gene>
    <name evidence="1" type="ORF">B0H94_105234</name>
</gene>
<dbReference type="OrthoDB" id="9798732at2"/>
<dbReference type="Proteomes" id="UP000242310">
    <property type="component" value="Unassembled WGS sequence"/>
</dbReference>
<proteinExistence type="predicted"/>
<evidence type="ECO:0000313" key="2">
    <source>
        <dbReference type="Proteomes" id="UP000242310"/>
    </source>
</evidence>
<dbReference type="GO" id="GO:0046872">
    <property type="term" value="F:metal ion binding"/>
    <property type="evidence" value="ECO:0007669"/>
    <property type="project" value="InterPro"/>
</dbReference>
<dbReference type="GO" id="GO:0045892">
    <property type="term" value="P:negative regulation of DNA-templated transcription"/>
    <property type="evidence" value="ECO:0007669"/>
    <property type="project" value="UniProtKB-ARBA"/>
</dbReference>
<dbReference type="EMBL" id="PYAV01000005">
    <property type="protein sequence ID" value="PSL47078.1"/>
    <property type="molecule type" value="Genomic_DNA"/>
</dbReference>
<dbReference type="InterPro" id="IPR038390">
    <property type="entry name" value="Metal_Tscrpt_repr_sf"/>
</dbReference>
<dbReference type="PANTHER" id="PTHR33677">
    <property type="entry name" value="TRANSCRIPTIONAL REPRESSOR FRMR-RELATED"/>
    <property type="match status" value="1"/>
</dbReference>
<keyword evidence="1" id="KW-0238">DNA-binding</keyword>
<comment type="caution">
    <text evidence="1">The sequence shown here is derived from an EMBL/GenBank/DDBJ whole genome shotgun (WGS) entry which is preliminary data.</text>
</comment>
<dbReference type="AlphaFoldDB" id="A0A2P8HLH6"/>
<dbReference type="CDD" id="cd10155">
    <property type="entry name" value="BsYrkD-like_DUF156"/>
    <property type="match status" value="1"/>
</dbReference>
<dbReference type="RefSeq" id="WP_106588394.1">
    <property type="nucleotide sequence ID" value="NZ_PYAV01000005.1"/>
</dbReference>
<name>A0A2P8HLH6_9BACI</name>
<dbReference type="Pfam" id="PF02583">
    <property type="entry name" value="Trns_repr_metal"/>
    <property type="match status" value="1"/>
</dbReference>
<dbReference type="PANTHER" id="PTHR33677:SF5">
    <property type="entry name" value="TRANSCRIPTIONAL REPRESSOR FRMR"/>
    <property type="match status" value="1"/>
</dbReference>
<sequence>MEYDDKLKQRLKRAEGQIRGVLKMMEEEEECRDVLTQLSAARSALDKATAVIVATNLEECVRRQTEEGEDTSETIEEAVNMLVKSR</sequence>
<reference evidence="1 2" key="1">
    <citation type="submission" date="2018-03" db="EMBL/GenBank/DDBJ databases">
        <title>Genomic Encyclopedia of Type Strains, Phase III (KMG-III): the genomes of soil and plant-associated and newly described type strains.</title>
        <authorList>
            <person name="Whitman W."/>
        </authorList>
    </citation>
    <scope>NUCLEOTIDE SEQUENCE [LARGE SCALE GENOMIC DNA]</scope>
    <source>
        <strain evidence="1 2">CGMCC 1.07653</strain>
    </source>
</reference>
<accession>A0A2P8HLH6</accession>
<protein>
    <submittedName>
        <fullName evidence="1">DNA-binding FrmR family transcriptional regulator</fullName>
    </submittedName>
</protein>
<evidence type="ECO:0000313" key="1">
    <source>
        <dbReference type="EMBL" id="PSL47078.1"/>
    </source>
</evidence>